<dbReference type="EMBL" id="DAAUFV010000012">
    <property type="protein sequence ID" value="HAF2949023.1"/>
    <property type="molecule type" value="Genomic_DNA"/>
</dbReference>
<evidence type="ECO:0000313" key="3">
    <source>
        <dbReference type="EMBL" id="HAF2834374.1"/>
    </source>
</evidence>
<evidence type="ECO:0000313" key="10">
    <source>
        <dbReference type="EMBL" id="HAF6340103.1"/>
    </source>
</evidence>
<gene>
    <name evidence="3" type="ORF">G8K11_004792</name>
    <name evidence="5" type="ORF">G8K28_004813</name>
    <name evidence="8" type="ORF">G8K57_004787</name>
    <name evidence="1" type="ORF">G8L25_004832</name>
    <name evidence="11" type="ORF">G8L38_004793</name>
    <name evidence="4" type="ORF">G8L54_002661</name>
    <name evidence="9" type="ORF">G8M33_004786</name>
    <name evidence="6" type="ORF">G8N98_004867</name>
    <name evidence="7" type="ORF">G9A55_004792</name>
    <name evidence="2" type="ORF">G9B41_004790</name>
    <name evidence="10" type="ORF">G9E45_004811</name>
</gene>
<dbReference type="EMBL" id="DAAVRE010000059">
    <property type="protein sequence ID" value="HAF6061975.1"/>
    <property type="molecule type" value="Genomic_DNA"/>
</dbReference>
<protein>
    <submittedName>
        <fullName evidence="4">FMN-dependent NADH-azoreductase</fullName>
    </submittedName>
</protein>
<evidence type="ECO:0000313" key="5">
    <source>
        <dbReference type="EMBL" id="HAF4274361.1"/>
    </source>
</evidence>
<dbReference type="EMBL" id="DAAUEV010000061">
    <property type="protein sequence ID" value="HAF2052887.1"/>
    <property type="molecule type" value="Genomic_DNA"/>
</dbReference>
<evidence type="ECO:0000313" key="8">
    <source>
        <dbReference type="EMBL" id="HAF6061975.1"/>
    </source>
</evidence>
<comment type="caution">
    <text evidence="4">The sequence shown here is derived from an EMBL/GenBank/DDBJ whole genome shotgun (WGS) entry which is preliminary data.</text>
</comment>
<dbReference type="EMBL" id="DAAVOO010000065">
    <property type="protein sequence ID" value="HAF6340103.1"/>
    <property type="molecule type" value="Genomic_DNA"/>
</dbReference>
<dbReference type="EMBL" id="DAAUHF010000059">
    <property type="protein sequence ID" value="HAF2834374.1"/>
    <property type="molecule type" value="Genomic_DNA"/>
</dbReference>
<dbReference type="EMBL" id="DAAVDO010000067">
    <property type="protein sequence ID" value="HAF4274361.1"/>
    <property type="molecule type" value="Genomic_DNA"/>
</dbReference>
<evidence type="ECO:0000313" key="9">
    <source>
        <dbReference type="EMBL" id="HAF6239290.1"/>
    </source>
</evidence>
<name>A0A744X4D6_SALER</name>
<sequence length="60" mass="6795">RHRELDHQESYLRSTLNLMGITNVHILPTEGVDKTIPGRSLAEKNSLAQIPCMLAHAFNR</sequence>
<reference evidence="4" key="2">
    <citation type="submission" date="2020-02" db="EMBL/GenBank/DDBJ databases">
        <authorList>
            <consortium name="NCBI Pathogen Detection Project"/>
        </authorList>
    </citation>
    <scope>NUCLEOTIDE SEQUENCE</scope>
    <source>
        <strain evidence="1">MA.1090600405</strain>
        <strain evidence="4">MA.BD-PM-2007-07-002432</strain>
        <strain evidence="5">MA.DB_4</strain>
        <strain evidence="9">MA.MZ045</strain>
        <strain evidence="11">MA.NL_C1</strain>
        <strain evidence="10">MA.NL_D15</strain>
        <strain evidence="2">MA.NL_D17</strain>
        <strain evidence="3">MA.NL_D27</strain>
        <strain evidence="8">MA.NL_D28</strain>
        <strain evidence="7">MA.NL_D9</strain>
        <strain evidence="6">MA.SE08/24</strain>
    </source>
</reference>
<dbReference type="EMBL" id="DAAVPP010000057">
    <property type="protein sequence ID" value="HAF6239290.1"/>
    <property type="molecule type" value="Genomic_DNA"/>
</dbReference>
<evidence type="ECO:0000313" key="11">
    <source>
        <dbReference type="EMBL" id="HAF6362980.1"/>
    </source>
</evidence>
<dbReference type="EMBL" id="DAAVOY010000062">
    <property type="protein sequence ID" value="HAF6362980.1"/>
    <property type="molecule type" value="Genomic_DNA"/>
</dbReference>
<accession>A0A744X4D6</accession>
<evidence type="ECO:0000313" key="4">
    <source>
        <dbReference type="EMBL" id="HAF2949023.1"/>
    </source>
</evidence>
<evidence type="ECO:0000313" key="7">
    <source>
        <dbReference type="EMBL" id="HAF5257268.1"/>
    </source>
</evidence>
<evidence type="ECO:0000313" key="6">
    <source>
        <dbReference type="EMBL" id="HAF4696530.1"/>
    </source>
</evidence>
<dbReference type="EMBL" id="DAAVHT010000062">
    <property type="protein sequence ID" value="HAF4696530.1"/>
    <property type="molecule type" value="Genomic_DNA"/>
</dbReference>
<dbReference type="EMBL" id="DAAVKS010000055">
    <property type="protein sequence ID" value="HAF5257268.1"/>
    <property type="molecule type" value="Genomic_DNA"/>
</dbReference>
<reference evidence="4" key="1">
    <citation type="journal article" date="2018" name="Genome Biol.">
        <title>SKESA: strategic k-mer extension for scrupulous assemblies.</title>
        <authorList>
            <person name="Souvorov A."/>
            <person name="Agarwala R."/>
            <person name="Lipman D.J."/>
        </authorList>
    </citation>
    <scope>NUCLEOTIDE SEQUENCE</scope>
    <source>
        <strain evidence="1">MA.1090600405</strain>
        <strain evidence="4">MA.BD-PM-2007-07-002432</strain>
        <strain evidence="5">MA.DB_4</strain>
        <strain evidence="9">MA.MZ045</strain>
        <strain evidence="11">MA.NL_C1</strain>
        <strain evidence="10">MA.NL_D15</strain>
        <strain evidence="2">MA.NL_D17</strain>
        <strain evidence="3">MA.NL_D27</strain>
        <strain evidence="8">MA.NL_D28</strain>
        <strain evidence="7">MA.NL_D9</strain>
        <strain evidence="6">MA.SE08/24</strain>
    </source>
</reference>
<evidence type="ECO:0000313" key="1">
    <source>
        <dbReference type="EMBL" id="HAF1725512.1"/>
    </source>
</evidence>
<dbReference type="AlphaFoldDB" id="A0A744X4D6"/>
<dbReference type="EMBL" id="DAAUJA010000063">
    <property type="protein sequence ID" value="HAF1725512.1"/>
    <property type="molecule type" value="Genomic_DNA"/>
</dbReference>
<evidence type="ECO:0000313" key="2">
    <source>
        <dbReference type="EMBL" id="HAF2052887.1"/>
    </source>
</evidence>
<feature type="non-terminal residue" evidence="4">
    <location>
        <position position="1"/>
    </location>
</feature>
<organism evidence="4">
    <name type="scientific">Salmonella enterica</name>
    <name type="common">Salmonella choleraesuis</name>
    <dbReference type="NCBI Taxonomy" id="28901"/>
    <lineage>
        <taxon>Bacteria</taxon>
        <taxon>Pseudomonadati</taxon>
        <taxon>Pseudomonadota</taxon>
        <taxon>Gammaproteobacteria</taxon>
        <taxon>Enterobacterales</taxon>
        <taxon>Enterobacteriaceae</taxon>
        <taxon>Salmonella</taxon>
    </lineage>
</organism>
<proteinExistence type="predicted"/>